<gene>
    <name evidence="1" type="ORF">Ciccas_007574</name>
</gene>
<evidence type="ECO:0008006" key="3">
    <source>
        <dbReference type="Google" id="ProtNLM"/>
    </source>
</evidence>
<name>A0ABD2Q6J1_9PLAT</name>
<accession>A0ABD2Q6J1</accession>
<proteinExistence type="predicted"/>
<dbReference type="AlphaFoldDB" id="A0ABD2Q6J1"/>
<evidence type="ECO:0000313" key="1">
    <source>
        <dbReference type="EMBL" id="KAL3313821.1"/>
    </source>
</evidence>
<comment type="caution">
    <text evidence="1">The sequence shown here is derived from an EMBL/GenBank/DDBJ whole genome shotgun (WGS) entry which is preliminary data.</text>
</comment>
<reference evidence="1 2" key="1">
    <citation type="submission" date="2024-11" db="EMBL/GenBank/DDBJ databases">
        <title>Adaptive evolution of stress response genes in parasites aligns with host niche diversity.</title>
        <authorList>
            <person name="Hahn C."/>
            <person name="Resl P."/>
        </authorList>
    </citation>
    <scope>NUCLEOTIDE SEQUENCE [LARGE SCALE GENOMIC DNA]</scope>
    <source>
        <strain evidence="1">EGGRZ-B1_66</strain>
        <tissue evidence="1">Body</tissue>
    </source>
</reference>
<dbReference type="EMBL" id="JBJKFK010001182">
    <property type="protein sequence ID" value="KAL3313821.1"/>
    <property type="molecule type" value="Genomic_DNA"/>
</dbReference>
<sequence>MSQLIDHDPEDCRTEFVNNIVPCIPQPAPQPVHDASLETTNQPSCSINLKSDIYDRLGFMPKRDDFEIVPFAPLKTIFNFFKEYDHYAETILTPLISTVVPSCSSTAEDAPKRRSSTRLELWQDDPEFVQSESSQNIWRNFVMHSILIKA</sequence>
<protein>
    <recommendedName>
        <fullName evidence="3">PiggyBac transposable element-derived protein domain-containing protein</fullName>
    </recommendedName>
</protein>
<organism evidence="1 2">
    <name type="scientific">Cichlidogyrus casuarinus</name>
    <dbReference type="NCBI Taxonomy" id="1844966"/>
    <lineage>
        <taxon>Eukaryota</taxon>
        <taxon>Metazoa</taxon>
        <taxon>Spiralia</taxon>
        <taxon>Lophotrochozoa</taxon>
        <taxon>Platyhelminthes</taxon>
        <taxon>Monogenea</taxon>
        <taxon>Monopisthocotylea</taxon>
        <taxon>Dactylogyridea</taxon>
        <taxon>Ancyrocephalidae</taxon>
        <taxon>Cichlidogyrus</taxon>
    </lineage>
</organism>
<evidence type="ECO:0000313" key="2">
    <source>
        <dbReference type="Proteomes" id="UP001626550"/>
    </source>
</evidence>
<keyword evidence="2" id="KW-1185">Reference proteome</keyword>
<dbReference type="Proteomes" id="UP001626550">
    <property type="component" value="Unassembled WGS sequence"/>
</dbReference>